<feature type="domain" description="5'-Nucleotidase C-terminal" evidence="2">
    <location>
        <begin position="328"/>
        <end position="472"/>
    </location>
</feature>
<protein>
    <recommendedName>
        <fullName evidence="2">5'-Nucleotidase C-terminal domain-containing protein</fullName>
    </recommendedName>
</protein>
<dbReference type="EMBL" id="QKRX01000003">
    <property type="protein sequence ID" value="RAU19011.1"/>
    <property type="molecule type" value="Genomic_DNA"/>
</dbReference>
<dbReference type="InterPro" id="IPR036907">
    <property type="entry name" value="5'-Nucleotdase_C_sf"/>
</dbReference>
<comment type="caution">
    <text evidence="3">The sequence shown here is derived from an EMBL/GenBank/DDBJ whole genome shotgun (WGS) entry which is preliminary data.</text>
</comment>
<proteinExistence type="inferred from homology"/>
<keyword evidence="4" id="KW-1185">Reference proteome</keyword>
<dbReference type="Proteomes" id="UP000250744">
    <property type="component" value="Unassembled WGS sequence"/>
</dbReference>
<organism evidence="3 4">
    <name type="scientific">Nitrincola tibetensis</name>
    <dbReference type="NCBI Taxonomy" id="2219697"/>
    <lineage>
        <taxon>Bacteria</taxon>
        <taxon>Pseudomonadati</taxon>
        <taxon>Pseudomonadota</taxon>
        <taxon>Gammaproteobacteria</taxon>
        <taxon>Oceanospirillales</taxon>
        <taxon>Oceanospirillaceae</taxon>
        <taxon>Nitrincola</taxon>
    </lineage>
</organism>
<dbReference type="GO" id="GO:0016787">
    <property type="term" value="F:hydrolase activity"/>
    <property type="evidence" value="ECO:0007669"/>
    <property type="project" value="UniProtKB-KW"/>
</dbReference>
<accession>A0A364NPJ9</accession>
<dbReference type="AlphaFoldDB" id="A0A364NPJ9"/>
<reference evidence="3 4" key="1">
    <citation type="submission" date="2018-06" db="EMBL/GenBank/DDBJ databases">
        <title>Nitrincola tibetense sp. nov., isolated from Lake XuguoCo on Tibetan Plateau.</title>
        <authorList>
            <person name="Xing P."/>
        </authorList>
    </citation>
    <scope>NUCLEOTIDE SEQUENCE [LARGE SCALE GENOMIC DNA]</scope>
    <source>
        <strain evidence="4">xg18</strain>
    </source>
</reference>
<evidence type="ECO:0000313" key="3">
    <source>
        <dbReference type="EMBL" id="RAU19011.1"/>
    </source>
</evidence>
<evidence type="ECO:0000313" key="4">
    <source>
        <dbReference type="Proteomes" id="UP000250744"/>
    </source>
</evidence>
<gene>
    <name evidence="3" type="ORF">DN062_05955</name>
</gene>
<dbReference type="Gene3D" id="3.60.21.10">
    <property type="match status" value="1"/>
</dbReference>
<dbReference type="SUPFAM" id="SSF56300">
    <property type="entry name" value="Metallo-dependent phosphatases"/>
    <property type="match status" value="1"/>
</dbReference>
<sequence length="519" mass="57457">MGLESIMFGKVFESVRGLQVVTLTIALLAAPIAFGKSEYLIVYVSEMTEMDSETKGSYPKLASLLSQYRSESPVAFVSGGGNLAPSTLSSLDMGSHIIDLLNSLEPAAMVVGKREFSFYEDQLSLRAYEAAFPFVSSNSTDKLTQGRLDGTVDQVVVELGDLQLGILGILPPNTLEEYNVKRVVLAEDPVELIRQKAEALRASGVDLVMMAYSCCYRDYLNRYAEFDELVTSGVLDFALGKDEHLLLTDNPEMVKHPNHIWIAQGDEVAIIRIHKDENNHFLFAASKESMNNYEADADVLEQVEDYNRRLDTLLSEPLGRLETDFSTHLPSIRSRENPFGNFIADALRNHAGADIAFLNSGFIRAERDYVAPIELTRRDILAELPFRDHVVLLEVTGGQLLAAMENSLSQIEDMKGRYLQVSGMQVIYDSSLAVGERVIALKANGQTVQENQVYRLATRQFIANGGDGFDMFLGSKPVPYEGQTTRLVSDLVIDAIQVARSIAPKVEGRLQDVAQVERP</sequence>
<dbReference type="GO" id="GO:0009166">
    <property type="term" value="P:nucleotide catabolic process"/>
    <property type="evidence" value="ECO:0007669"/>
    <property type="project" value="InterPro"/>
</dbReference>
<name>A0A364NPJ9_9GAMM</name>
<dbReference type="Pfam" id="PF02872">
    <property type="entry name" value="5_nucleotid_C"/>
    <property type="match status" value="1"/>
</dbReference>
<dbReference type="Gene3D" id="3.90.780.10">
    <property type="entry name" value="5'-Nucleotidase, C-terminal domain"/>
    <property type="match status" value="1"/>
</dbReference>
<keyword evidence="1" id="KW-0378">Hydrolase</keyword>
<dbReference type="PANTHER" id="PTHR11575">
    <property type="entry name" value="5'-NUCLEOTIDASE-RELATED"/>
    <property type="match status" value="1"/>
</dbReference>
<dbReference type="PRINTS" id="PR01607">
    <property type="entry name" value="APYRASEFAMLY"/>
</dbReference>
<comment type="similarity">
    <text evidence="1">Belongs to the 5'-nucleotidase family.</text>
</comment>
<evidence type="ECO:0000256" key="1">
    <source>
        <dbReference type="RuleBase" id="RU362119"/>
    </source>
</evidence>
<dbReference type="PANTHER" id="PTHR11575:SF24">
    <property type="entry name" value="5'-NUCLEOTIDASE"/>
    <property type="match status" value="1"/>
</dbReference>
<dbReference type="SUPFAM" id="SSF55816">
    <property type="entry name" value="5'-nucleotidase (syn. UDP-sugar hydrolase), C-terminal domain"/>
    <property type="match status" value="1"/>
</dbReference>
<dbReference type="InterPro" id="IPR006179">
    <property type="entry name" value="5_nucleotidase/apyrase"/>
</dbReference>
<keyword evidence="1" id="KW-0547">Nucleotide-binding</keyword>
<evidence type="ECO:0000259" key="2">
    <source>
        <dbReference type="Pfam" id="PF02872"/>
    </source>
</evidence>
<dbReference type="InterPro" id="IPR029052">
    <property type="entry name" value="Metallo-depent_PP-like"/>
</dbReference>
<dbReference type="InterPro" id="IPR008334">
    <property type="entry name" value="5'-Nucleotdase_C"/>
</dbReference>
<dbReference type="GO" id="GO:0000166">
    <property type="term" value="F:nucleotide binding"/>
    <property type="evidence" value="ECO:0007669"/>
    <property type="project" value="UniProtKB-KW"/>
</dbReference>